<feature type="compositionally biased region" description="Polar residues" evidence="1">
    <location>
        <begin position="1"/>
        <end position="10"/>
    </location>
</feature>
<dbReference type="KEGG" id="smaa:IT774_04190"/>
<evidence type="ECO:0000313" key="3">
    <source>
        <dbReference type="Proteomes" id="UP000595095"/>
    </source>
</evidence>
<proteinExistence type="predicted"/>
<keyword evidence="3" id="KW-1185">Reference proteome</keyword>
<dbReference type="EMBL" id="CP064795">
    <property type="protein sequence ID" value="QPG06398.1"/>
    <property type="molecule type" value="Genomic_DNA"/>
</dbReference>
<dbReference type="AlphaFoldDB" id="A0A7S9DYU3"/>
<organism evidence="2 3">
    <name type="scientific">Salinimonas marina</name>
    <dbReference type="NCBI Taxonomy" id="2785918"/>
    <lineage>
        <taxon>Bacteria</taxon>
        <taxon>Pseudomonadati</taxon>
        <taxon>Pseudomonadota</taxon>
        <taxon>Gammaproteobacteria</taxon>
        <taxon>Alteromonadales</taxon>
        <taxon>Alteromonadaceae</taxon>
        <taxon>Alteromonas/Salinimonas group</taxon>
        <taxon>Salinimonas</taxon>
    </lineage>
</organism>
<evidence type="ECO:0000313" key="2">
    <source>
        <dbReference type="EMBL" id="QPG06398.1"/>
    </source>
</evidence>
<sequence length="72" mass="8341">MPHVNVSYSGFTGDKFKHPQTMASQPEQHYSKRRYKKDGGDYVVAVAYPERQRRLNKVSGEYDTGDSDTHYQ</sequence>
<accession>A0A7S9DYU3</accession>
<protein>
    <submittedName>
        <fullName evidence="2">Uncharacterized protein</fullName>
    </submittedName>
</protein>
<evidence type="ECO:0000256" key="1">
    <source>
        <dbReference type="SAM" id="MobiDB-lite"/>
    </source>
</evidence>
<gene>
    <name evidence="2" type="ORF">IT774_04190</name>
</gene>
<feature type="region of interest" description="Disordered" evidence="1">
    <location>
        <begin position="1"/>
        <end position="36"/>
    </location>
</feature>
<dbReference type="RefSeq" id="WP_195811474.1">
    <property type="nucleotide sequence ID" value="NZ_CP064795.1"/>
</dbReference>
<name>A0A7S9DYU3_9ALTE</name>
<dbReference type="Proteomes" id="UP000595095">
    <property type="component" value="Chromosome"/>
</dbReference>
<reference evidence="2 3" key="1">
    <citation type="submission" date="2020-11" db="EMBL/GenBank/DDBJ databases">
        <title>Complete genome sequence for Salinimonas sp. strain G2-b.</title>
        <authorList>
            <person name="Park S.-J."/>
        </authorList>
    </citation>
    <scope>NUCLEOTIDE SEQUENCE [LARGE SCALE GENOMIC DNA]</scope>
    <source>
        <strain evidence="2 3">G2-b</strain>
    </source>
</reference>